<accession>A0A922CTD1</accession>
<dbReference type="Proteomes" id="UP000791440">
    <property type="component" value="Unassembled WGS sequence"/>
</dbReference>
<comment type="caution">
    <text evidence="2">The sequence shown here is derived from an EMBL/GenBank/DDBJ whole genome shotgun (WGS) entry which is preliminary data.</text>
</comment>
<dbReference type="EMBL" id="JH668594">
    <property type="protein sequence ID" value="KAG6458750.1"/>
    <property type="molecule type" value="Genomic_DNA"/>
</dbReference>
<feature type="compositionally biased region" description="Polar residues" evidence="1">
    <location>
        <begin position="114"/>
        <end position="128"/>
    </location>
</feature>
<name>A0A922CTD1_MANSE</name>
<reference evidence="2" key="1">
    <citation type="journal article" date="2016" name="Insect Biochem. Mol. Biol.">
        <title>Multifaceted biological insights from a draft genome sequence of the tobacco hornworm moth, Manduca sexta.</title>
        <authorList>
            <person name="Kanost M.R."/>
            <person name="Arrese E.L."/>
            <person name="Cao X."/>
            <person name="Chen Y.R."/>
            <person name="Chellapilla S."/>
            <person name="Goldsmith M.R."/>
            <person name="Grosse-Wilde E."/>
            <person name="Heckel D.G."/>
            <person name="Herndon N."/>
            <person name="Jiang H."/>
            <person name="Papanicolaou A."/>
            <person name="Qu J."/>
            <person name="Soulages J.L."/>
            <person name="Vogel H."/>
            <person name="Walters J."/>
            <person name="Waterhouse R.M."/>
            <person name="Ahn S.J."/>
            <person name="Almeida F.C."/>
            <person name="An C."/>
            <person name="Aqrawi P."/>
            <person name="Bretschneider A."/>
            <person name="Bryant W.B."/>
            <person name="Bucks S."/>
            <person name="Chao H."/>
            <person name="Chevignon G."/>
            <person name="Christen J.M."/>
            <person name="Clarke D.F."/>
            <person name="Dittmer N.T."/>
            <person name="Ferguson L.C.F."/>
            <person name="Garavelou S."/>
            <person name="Gordon K.H.J."/>
            <person name="Gunaratna R.T."/>
            <person name="Han Y."/>
            <person name="Hauser F."/>
            <person name="He Y."/>
            <person name="Heidel-Fischer H."/>
            <person name="Hirsh A."/>
            <person name="Hu Y."/>
            <person name="Jiang H."/>
            <person name="Kalra D."/>
            <person name="Klinner C."/>
            <person name="Konig C."/>
            <person name="Kovar C."/>
            <person name="Kroll A.R."/>
            <person name="Kuwar S.S."/>
            <person name="Lee S.L."/>
            <person name="Lehman R."/>
            <person name="Li K."/>
            <person name="Li Z."/>
            <person name="Liang H."/>
            <person name="Lovelace S."/>
            <person name="Lu Z."/>
            <person name="Mansfield J.H."/>
            <person name="McCulloch K.J."/>
            <person name="Mathew T."/>
            <person name="Morton B."/>
            <person name="Muzny D.M."/>
            <person name="Neunemann D."/>
            <person name="Ongeri F."/>
            <person name="Pauchet Y."/>
            <person name="Pu L.L."/>
            <person name="Pyrousis I."/>
            <person name="Rao X.J."/>
            <person name="Redding A."/>
            <person name="Roesel C."/>
            <person name="Sanchez-Gracia A."/>
            <person name="Schaack S."/>
            <person name="Shukla A."/>
            <person name="Tetreau G."/>
            <person name="Wang Y."/>
            <person name="Xiong G.H."/>
            <person name="Traut W."/>
            <person name="Walsh T.K."/>
            <person name="Worley K.C."/>
            <person name="Wu D."/>
            <person name="Wu W."/>
            <person name="Wu Y.Q."/>
            <person name="Zhang X."/>
            <person name="Zou Z."/>
            <person name="Zucker H."/>
            <person name="Briscoe A.D."/>
            <person name="Burmester T."/>
            <person name="Clem R.J."/>
            <person name="Feyereisen R."/>
            <person name="Grimmelikhuijzen C.J.P."/>
            <person name="Hamodrakas S.J."/>
            <person name="Hansson B.S."/>
            <person name="Huguet E."/>
            <person name="Jermiin L.S."/>
            <person name="Lan Q."/>
            <person name="Lehman H.K."/>
            <person name="Lorenzen M."/>
            <person name="Merzendorfer H."/>
            <person name="Michalopoulos I."/>
            <person name="Morton D.B."/>
            <person name="Muthukrishnan S."/>
            <person name="Oakeshott J.G."/>
            <person name="Palmer W."/>
            <person name="Park Y."/>
            <person name="Passarelli A.L."/>
            <person name="Rozas J."/>
            <person name="Schwartz L.M."/>
            <person name="Smith W."/>
            <person name="Southgate A."/>
            <person name="Vilcinskas A."/>
            <person name="Vogt R."/>
            <person name="Wang P."/>
            <person name="Werren J."/>
            <person name="Yu X.Q."/>
            <person name="Zhou J.J."/>
            <person name="Brown S.J."/>
            <person name="Scherer S.E."/>
            <person name="Richards S."/>
            <person name="Blissard G.W."/>
        </authorList>
    </citation>
    <scope>NUCLEOTIDE SEQUENCE</scope>
</reference>
<dbReference type="AlphaFoldDB" id="A0A922CTD1"/>
<sequence>MLSLLPHTSHKMQPLDVSFYGPLKTAYKKECDFFMKSHRIEKITPYDVASLVKKAFNSVASISKGEAGFRSTGIFPLNPEVFTEEDFLAAEILQSENVTIHDCNESLPITNTTLSTSKEVSSPIPSTSKEVRSPVPITSKGVHPVVPSTSKQIDSPGPSISSPITLHDLISYQRRHILLIQDRAEKSNMQQFELQRHRKKTL</sequence>
<keyword evidence="3" id="KW-1185">Reference proteome</keyword>
<protein>
    <recommendedName>
        <fullName evidence="4">DDE-1 domain-containing protein</fullName>
    </recommendedName>
</protein>
<gene>
    <name evidence="2" type="ORF">O3G_MSEX011032</name>
</gene>
<organism evidence="2 3">
    <name type="scientific">Manduca sexta</name>
    <name type="common">Tobacco hawkmoth</name>
    <name type="synonym">Tobacco hornworm</name>
    <dbReference type="NCBI Taxonomy" id="7130"/>
    <lineage>
        <taxon>Eukaryota</taxon>
        <taxon>Metazoa</taxon>
        <taxon>Ecdysozoa</taxon>
        <taxon>Arthropoda</taxon>
        <taxon>Hexapoda</taxon>
        <taxon>Insecta</taxon>
        <taxon>Pterygota</taxon>
        <taxon>Neoptera</taxon>
        <taxon>Endopterygota</taxon>
        <taxon>Lepidoptera</taxon>
        <taxon>Glossata</taxon>
        <taxon>Ditrysia</taxon>
        <taxon>Bombycoidea</taxon>
        <taxon>Sphingidae</taxon>
        <taxon>Sphinginae</taxon>
        <taxon>Sphingini</taxon>
        <taxon>Manduca</taxon>
    </lineage>
</organism>
<evidence type="ECO:0000313" key="3">
    <source>
        <dbReference type="Proteomes" id="UP000791440"/>
    </source>
</evidence>
<proteinExistence type="predicted"/>
<evidence type="ECO:0000313" key="2">
    <source>
        <dbReference type="EMBL" id="KAG6458750.1"/>
    </source>
</evidence>
<reference evidence="2" key="2">
    <citation type="submission" date="2020-12" db="EMBL/GenBank/DDBJ databases">
        <authorList>
            <person name="Kanost M."/>
        </authorList>
    </citation>
    <scope>NUCLEOTIDE SEQUENCE</scope>
</reference>
<evidence type="ECO:0008006" key="4">
    <source>
        <dbReference type="Google" id="ProtNLM"/>
    </source>
</evidence>
<evidence type="ECO:0000256" key="1">
    <source>
        <dbReference type="SAM" id="MobiDB-lite"/>
    </source>
</evidence>
<feature type="region of interest" description="Disordered" evidence="1">
    <location>
        <begin position="114"/>
        <end position="160"/>
    </location>
</feature>